<dbReference type="AlphaFoldDB" id="A0A2P2LMR1"/>
<dbReference type="PANTHER" id="PTHR10285">
    <property type="entry name" value="URIDINE KINASE"/>
    <property type="match status" value="1"/>
</dbReference>
<dbReference type="GO" id="GO:0016301">
    <property type="term" value="F:kinase activity"/>
    <property type="evidence" value="ECO:0007669"/>
    <property type="project" value="UniProtKB-KW"/>
</dbReference>
<accession>A0A2P2LMR1</accession>
<name>A0A2P2LMR1_RHIMU</name>
<reference evidence="1" key="1">
    <citation type="submission" date="2018-02" db="EMBL/GenBank/DDBJ databases">
        <title>Rhizophora mucronata_Transcriptome.</title>
        <authorList>
            <person name="Meera S.P."/>
            <person name="Sreeshan A."/>
            <person name="Augustine A."/>
        </authorList>
    </citation>
    <scope>NUCLEOTIDE SEQUENCE</scope>
    <source>
        <tissue evidence="1">Leaf</tissue>
    </source>
</reference>
<proteinExistence type="predicted"/>
<dbReference type="InterPro" id="IPR027417">
    <property type="entry name" value="P-loop_NTPase"/>
</dbReference>
<dbReference type="SUPFAM" id="SSF52540">
    <property type="entry name" value="P-loop containing nucleoside triphosphate hydrolases"/>
    <property type="match status" value="1"/>
</dbReference>
<dbReference type="FunFam" id="3.40.50.300:FF:001210">
    <property type="entry name" value="D-glycerate 3-kinase, chloroplastic"/>
    <property type="match status" value="1"/>
</dbReference>
<keyword evidence="1" id="KW-0418">Kinase</keyword>
<dbReference type="EMBL" id="GGEC01038766">
    <property type="protein sequence ID" value="MBX19250.1"/>
    <property type="molecule type" value="Transcribed_RNA"/>
</dbReference>
<keyword evidence="1" id="KW-0808">Transferase</keyword>
<organism evidence="1">
    <name type="scientific">Rhizophora mucronata</name>
    <name type="common">Asiatic mangrove</name>
    <dbReference type="NCBI Taxonomy" id="61149"/>
    <lineage>
        <taxon>Eukaryota</taxon>
        <taxon>Viridiplantae</taxon>
        <taxon>Streptophyta</taxon>
        <taxon>Embryophyta</taxon>
        <taxon>Tracheophyta</taxon>
        <taxon>Spermatophyta</taxon>
        <taxon>Magnoliopsida</taxon>
        <taxon>eudicotyledons</taxon>
        <taxon>Gunneridae</taxon>
        <taxon>Pentapetalae</taxon>
        <taxon>rosids</taxon>
        <taxon>fabids</taxon>
        <taxon>Malpighiales</taxon>
        <taxon>Rhizophoraceae</taxon>
        <taxon>Rhizophora</taxon>
    </lineage>
</organism>
<evidence type="ECO:0000313" key="1">
    <source>
        <dbReference type="EMBL" id="MBX19250.1"/>
    </source>
</evidence>
<protein>
    <submittedName>
        <fullName evidence="1">D-glycerate 3-kinase</fullName>
    </submittedName>
</protein>
<sequence>MAALNLLSPPPRTSSSIYKNHDCYNYNSNYYYNYNVQFLPCSHHFRIVSSLSRKPISCGFLSSKVYLMPAHFSKSGSGSSWTQENSVHQDSTSSTKQICGPLHSARPTAPAEVASVQDLFNFICSGPLVNKLGLTSDKIAESIDKWLTYGSNLCRLFQFNDLKLTVPQKARFYHYYIPVFIWCENQISKHRSQFKDGEDVPPLVIGFSAPQGCGKTTLVFALDYLFKVTHRKSVTLSIDDFYLTAEGQAKLREENPGNALLEFRGNAGSHDLPFSIETLTALSKLTEEGMKMKLPRYDKSAFQGRGDRADPSTWPEIEGPLTVVLFEGWMLGFKPLPVDVVKAVDPQLETVNKNLEAYHDAWDKFITAWVVIKIQDPSCVYQWRLQAEIAMREAGKPGMTNDEVKDFVSRYLPAYKAYLPTLYAEGPSGSNPEDVLLIEIDQERNPILGN</sequence>
<dbReference type="Gene3D" id="3.40.50.300">
    <property type="entry name" value="P-loop containing nucleotide triphosphate hydrolases"/>
    <property type="match status" value="1"/>
</dbReference>